<keyword evidence="4 10" id="KW-0238">DNA-binding</keyword>
<evidence type="ECO:0000256" key="9">
    <source>
        <dbReference type="ARBA" id="ARBA00044338"/>
    </source>
</evidence>
<evidence type="ECO:0000256" key="10">
    <source>
        <dbReference type="PROSITE-ProRule" id="PRU00108"/>
    </source>
</evidence>
<evidence type="ECO:0000313" key="14">
    <source>
        <dbReference type="Proteomes" id="UP000001075"/>
    </source>
</evidence>
<dbReference type="CDD" id="cd00086">
    <property type="entry name" value="homeodomain"/>
    <property type="match status" value="1"/>
</dbReference>
<dbReference type="GO" id="GO:0045944">
    <property type="term" value="P:positive regulation of transcription by RNA polymerase II"/>
    <property type="evidence" value="ECO:0007669"/>
    <property type="project" value="UniProtKB-ARBA"/>
</dbReference>
<evidence type="ECO:0000256" key="1">
    <source>
        <dbReference type="ARBA" id="ARBA00004123"/>
    </source>
</evidence>
<dbReference type="PANTHER" id="PTHR24340:SF33">
    <property type="entry name" value="HOMEOBOX PROTEIN NKX-2.1"/>
    <property type="match status" value="1"/>
</dbReference>
<dbReference type="InterPro" id="IPR050394">
    <property type="entry name" value="Homeobox_NK-like"/>
</dbReference>
<evidence type="ECO:0000256" key="2">
    <source>
        <dbReference type="ARBA" id="ARBA00005661"/>
    </source>
</evidence>
<sequence>MGPASGMNMSGMGGLGSLGDVSKNMAPLPSAPRRKRRVLFSQAQVYELERRFKQQKYLSAPEREHLPSMIHLTPTQVKIWFQNHRYKMKRQAKDKAAQQQLQQDSGGGGGELASTGFLLTWSSSALASVLILPKTNGPPAWSTIGGCREALGSDRQLSFFKTQDRYGLNGSNDQVLKSAPEAVYPEHSLL</sequence>
<name>G3IED1_CRIGR</name>
<dbReference type="Pfam" id="PF00046">
    <property type="entry name" value="Homeodomain"/>
    <property type="match status" value="1"/>
</dbReference>
<evidence type="ECO:0000256" key="3">
    <source>
        <dbReference type="ARBA" id="ARBA00023015"/>
    </source>
</evidence>
<dbReference type="GO" id="GO:0005634">
    <property type="term" value="C:nucleus"/>
    <property type="evidence" value="ECO:0007669"/>
    <property type="project" value="UniProtKB-SubCell"/>
</dbReference>
<dbReference type="GO" id="GO:0000981">
    <property type="term" value="F:DNA-binding transcription factor activity, RNA polymerase II-specific"/>
    <property type="evidence" value="ECO:0007669"/>
    <property type="project" value="TreeGrafter"/>
</dbReference>
<keyword evidence="8 10" id="KW-0539">Nucleus</keyword>
<dbReference type="InterPro" id="IPR001356">
    <property type="entry name" value="HD"/>
</dbReference>
<comment type="similarity">
    <text evidence="2">Belongs to the NK-2 homeobox family.</text>
</comment>
<feature type="DNA-binding region" description="Homeobox" evidence="10">
    <location>
        <begin position="33"/>
        <end position="92"/>
    </location>
</feature>
<accession>G3IED1</accession>
<dbReference type="PANTHER" id="PTHR24340">
    <property type="entry name" value="HOMEOBOX PROTEIN NKX"/>
    <property type="match status" value="1"/>
</dbReference>
<dbReference type="SUPFAM" id="SSF46689">
    <property type="entry name" value="Homeodomain-like"/>
    <property type="match status" value="1"/>
</dbReference>
<gene>
    <name evidence="13" type="ORF">I79_022078</name>
</gene>
<keyword evidence="6" id="KW-0010">Activator</keyword>
<dbReference type="GO" id="GO:0000978">
    <property type="term" value="F:RNA polymerase II cis-regulatory region sequence-specific DNA binding"/>
    <property type="evidence" value="ECO:0007669"/>
    <property type="project" value="TreeGrafter"/>
</dbReference>
<evidence type="ECO:0000256" key="4">
    <source>
        <dbReference type="ARBA" id="ARBA00023125"/>
    </source>
</evidence>
<dbReference type="PROSITE" id="PS50071">
    <property type="entry name" value="HOMEOBOX_2"/>
    <property type="match status" value="1"/>
</dbReference>
<dbReference type="eggNOG" id="KOG0842">
    <property type="taxonomic scope" value="Eukaryota"/>
</dbReference>
<keyword evidence="3" id="KW-0805">Transcription regulation</keyword>
<proteinExistence type="inferred from homology"/>
<dbReference type="Proteomes" id="UP000001075">
    <property type="component" value="Unassembled WGS sequence"/>
</dbReference>
<keyword evidence="7" id="KW-0804">Transcription</keyword>
<dbReference type="GO" id="GO:0048513">
    <property type="term" value="P:animal organ development"/>
    <property type="evidence" value="ECO:0007669"/>
    <property type="project" value="UniProtKB-ARBA"/>
</dbReference>
<comment type="subcellular location">
    <subcellularLocation>
        <location evidence="1 10 11">Nucleus</location>
    </subcellularLocation>
</comment>
<dbReference type="InParanoid" id="G3IED1"/>
<evidence type="ECO:0000256" key="11">
    <source>
        <dbReference type="RuleBase" id="RU000682"/>
    </source>
</evidence>
<evidence type="ECO:0000313" key="13">
    <source>
        <dbReference type="EMBL" id="EGW13970.1"/>
    </source>
</evidence>
<dbReference type="EMBL" id="JH002183">
    <property type="protein sequence ID" value="EGW13970.1"/>
    <property type="molecule type" value="Genomic_DNA"/>
</dbReference>
<dbReference type="PRINTS" id="PR00024">
    <property type="entry name" value="HOMEOBOX"/>
</dbReference>
<dbReference type="STRING" id="10029.G3IED1"/>
<dbReference type="GO" id="GO:0030154">
    <property type="term" value="P:cell differentiation"/>
    <property type="evidence" value="ECO:0007669"/>
    <property type="project" value="TreeGrafter"/>
</dbReference>
<dbReference type="SMART" id="SM00389">
    <property type="entry name" value="HOX"/>
    <property type="match status" value="1"/>
</dbReference>
<reference evidence="14" key="1">
    <citation type="journal article" date="2011" name="Nat. Biotechnol.">
        <title>The genomic sequence of the Chinese hamster ovary (CHO)-K1 cell line.</title>
        <authorList>
            <person name="Xu X."/>
            <person name="Nagarajan H."/>
            <person name="Lewis N.E."/>
            <person name="Pan S."/>
            <person name="Cai Z."/>
            <person name="Liu X."/>
            <person name="Chen W."/>
            <person name="Xie M."/>
            <person name="Wang W."/>
            <person name="Hammond S."/>
            <person name="Andersen M.R."/>
            <person name="Neff N."/>
            <person name="Passarelli B."/>
            <person name="Koh W."/>
            <person name="Fan H.C."/>
            <person name="Wang J."/>
            <person name="Gui Y."/>
            <person name="Lee K.H."/>
            <person name="Betenbaugh M.J."/>
            <person name="Quake S.R."/>
            <person name="Famili I."/>
            <person name="Palsson B.O."/>
            <person name="Wang J."/>
        </authorList>
    </citation>
    <scope>NUCLEOTIDE SEQUENCE [LARGE SCALE GENOMIC DNA]</scope>
    <source>
        <strain evidence="14">CHO K1 cell line</strain>
    </source>
</reference>
<dbReference type="Gene3D" id="1.10.10.60">
    <property type="entry name" value="Homeodomain-like"/>
    <property type="match status" value="1"/>
</dbReference>
<dbReference type="InterPro" id="IPR020479">
    <property type="entry name" value="HD_metazoa"/>
</dbReference>
<evidence type="ECO:0000259" key="12">
    <source>
        <dbReference type="PROSITE" id="PS50071"/>
    </source>
</evidence>
<organism evidence="13 14">
    <name type="scientific">Cricetulus griseus</name>
    <name type="common">Chinese hamster</name>
    <name type="synonym">Cricetulus barabensis griseus</name>
    <dbReference type="NCBI Taxonomy" id="10029"/>
    <lineage>
        <taxon>Eukaryota</taxon>
        <taxon>Metazoa</taxon>
        <taxon>Chordata</taxon>
        <taxon>Craniata</taxon>
        <taxon>Vertebrata</taxon>
        <taxon>Euteleostomi</taxon>
        <taxon>Mammalia</taxon>
        <taxon>Eutheria</taxon>
        <taxon>Euarchontoglires</taxon>
        <taxon>Glires</taxon>
        <taxon>Rodentia</taxon>
        <taxon>Myomorpha</taxon>
        <taxon>Muroidea</taxon>
        <taxon>Cricetidae</taxon>
        <taxon>Cricetinae</taxon>
        <taxon>Cricetulus</taxon>
    </lineage>
</organism>
<dbReference type="InterPro" id="IPR009057">
    <property type="entry name" value="Homeodomain-like_sf"/>
</dbReference>
<feature type="domain" description="Homeobox" evidence="12">
    <location>
        <begin position="31"/>
        <end position="91"/>
    </location>
</feature>
<dbReference type="FunFam" id="1.10.10.60:FF:000108">
    <property type="entry name" value="NK2 homeobox 1"/>
    <property type="match status" value="1"/>
</dbReference>
<evidence type="ECO:0000256" key="8">
    <source>
        <dbReference type="ARBA" id="ARBA00023242"/>
    </source>
</evidence>
<evidence type="ECO:0000256" key="5">
    <source>
        <dbReference type="ARBA" id="ARBA00023155"/>
    </source>
</evidence>
<keyword evidence="5 10" id="KW-0371">Homeobox</keyword>
<dbReference type="PaxDb" id="10029-XP_003513204.1"/>
<evidence type="ECO:0000256" key="7">
    <source>
        <dbReference type="ARBA" id="ARBA00023163"/>
    </source>
</evidence>
<dbReference type="AlphaFoldDB" id="G3IED1"/>
<evidence type="ECO:0000256" key="6">
    <source>
        <dbReference type="ARBA" id="ARBA00023159"/>
    </source>
</evidence>
<protein>
    <recommendedName>
        <fullName evidence="9">Thyroid nuclear factor 1</fullName>
    </recommendedName>
</protein>